<dbReference type="STRING" id="1618659.UV11_C0005G0009"/>
<dbReference type="EMBL" id="LCDF01000005">
    <property type="protein sequence ID" value="KKS48690.1"/>
    <property type="molecule type" value="Genomic_DNA"/>
</dbReference>
<accession>A0A0G0ZJ05</accession>
<name>A0A0G0ZJ05_9BACT</name>
<reference evidence="1 2" key="1">
    <citation type="journal article" date="2015" name="Nature">
        <title>rRNA introns, odd ribosomes, and small enigmatic genomes across a large radiation of phyla.</title>
        <authorList>
            <person name="Brown C.T."/>
            <person name="Hug L.A."/>
            <person name="Thomas B.C."/>
            <person name="Sharon I."/>
            <person name="Castelle C.J."/>
            <person name="Singh A."/>
            <person name="Wilkins M.J."/>
            <person name="Williams K.H."/>
            <person name="Banfield J.F."/>
        </authorList>
    </citation>
    <scope>NUCLEOTIDE SEQUENCE [LARGE SCALE GENOMIC DNA]</scope>
</reference>
<protein>
    <submittedName>
        <fullName evidence="1">Uncharacterized protein</fullName>
    </submittedName>
</protein>
<organism evidence="1 2">
    <name type="scientific">Candidatus Giovannonibacteria bacterium GW2011_GWF2_42_19</name>
    <dbReference type="NCBI Taxonomy" id="1618659"/>
    <lineage>
        <taxon>Bacteria</taxon>
        <taxon>Candidatus Giovannoniibacteriota</taxon>
    </lineage>
</organism>
<comment type="caution">
    <text evidence="1">The sequence shown here is derived from an EMBL/GenBank/DDBJ whole genome shotgun (WGS) entry which is preliminary data.</text>
</comment>
<evidence type="ECO:0000313" key="1">
    <source>
        <dbReference type="EMBL" id="KKS48690.1"/>
    </source>
</evidence>
<dbReference type="AlphaFoldDB" id="A0A0G0ZJ05"/>
<evidence type="ECO:0000313" key="2">
    <source>
        <dbReference type="Proteomes" id="UP000034036"/>
    </source>
</evidence>
<sequence length="102" mass="12078">MQSKKEHRRHPCFLTKNFSTEGLIRESPPTEAFEYERQAKWKLIIAALQKCKGVWFRLQSYDKYKTASTAVTKLRKTYKGQGFEFVHYKGKLWGRYVGIDLV</sequence>
<proteinExistence type="predicted"/>
<dbReference type="Proteomes" id="UP000034036">
    <property type="component" value="Unassembled WGS sequence"/>
</dbReference>
<gene>
    <name evidence="1" type="ORF">UV11_C0005G0009</name>
</gene>